<protein>
    <submittedName>
        <fullName evidence="1">Uncharacterized protein</fullName>
    </submittedName>
</protein>
<dbReference type="InterPro" id="IPR017263">
    <property type="entry name" value="UCP037692"/>
</dbReference>
<keyword evidence="2" id="KW-1185">Reference proteome</keyword>
<dbReference type="RefSeq" id="WP_065409518.1">
    <property type="nucleotide sequence ID" value="NZ_MAYT01000002.1"/>
</dbReference>
<evidence type="ECO:0000313" key="1">
    <source>
        <dbReference type="EMBL" id="OCA92100.1"/>
    </source>
</evidence>
<dbReference type="Proteomes" id="UP000092578">
    <property type="component" value="Unassembled WGS sequence"/>
</dbReference>
<sequence length="74" mass="9244">MFQHFEVKPMFKDQVHERHQFKLKIQGTDYRGIFHQDKIQWFYPHPKQTFEKEYIETMESQVHNLMLHQLTQPI</sequence>
<dbReference type="EMBL" id="MAYT01000002">
    <property type="protein sequence ID" value="OCA92100.1"/>
    <property type="molecule type" value="Genomic_DNA"/>
</dbReference>
<comment type="caution">
    <text evidence="1">The sequence shown here is derived from an EMBL/GenBank/DDBJ whole genome shotgun (WGS) entry which is preliminary data.</text>
</comment>
<name>A0A1B9B7L3_9BACI</name>
<reference evidence="2" key="1">
    <citation type="submission" date="2016-05" db="EMBL/GenBank/DDBJ databases">
        <authorList>
            <person name="Liu B."/>
            <person name="Wang J."/>
            <person name="Zhu Y."/>
            <person name="Liu G."/>
            <person name="Chen Q."/>
            <person name="Chen Z."/>
            <person name="Lan J."/>
            <person name="Che J."/>
            <person name="Ge C."/>
            <person name="Shi H."/>
            <person name="Pan Z."/>
            <person name="Liu X."/>
        </authorList>
    </citation>
    <scope>NUCLEOTIDE SEQUENCE [LARGE SCALE GENOMIC DNA]</scope>
    <source>
        <strain evidence="2">FJAT-27215</strain>
    </source>
</reference>
<evidence type="ECO:0000313" key="2">
    <source>
        <dbReference type="Proteomes" id="UP000092578"/>
    </source>
</evidence>
<dbReference type="AlphaFoldDB" id="A0A1B9B7L3"/>
<organism evidence="1 2">
    <name type="scientific">Pseudobacillus wudalianchiensis</name>
    <dbReference type="NCBI Taxonomy" id="1743143"/>
    <lineage>
        <taxon>Bacteria</taxon>
        <taxon>Bacillati</taxon>
        <taxon>Bacillota</taxon>
        <taxon>Bacilli</taxon>
        <taxon>Bacillales</taxon>
        <taxon>Bacillaceae</taxon>
        <taxon>Pseudobacillus</taxon>
    </lineage>
</organism>
<gene>
    <name evidence="1" type="ORF">A8F95_18320</name>
</gene>
<dbReference type="Pfam" id="PF17277">
    <property type="entry name" value="DUF5342"/>
    <property type="match status" value="1"/>
</dbReference>
<accession>A0A1B9B7L3</accession>
<proteinExistence type="predicted"/>